<dbReference type="RefSeq" id="WP_165790404.1">
    <property type="nucleotide sequence ID" value="NZ_MUXE01000012.1"/>
</dbReference>
<evidence type="ECO:0000259" key="1">
    <source>
        <dbReference type="PROSITE" id="PS51208"/>
    </source>
</evidence>
<dbReference type="Gene3D" id="2.40.128.130">
    <property type="entry name" value="Autotransporter beta-domain"/>
    <property type="match status" value="1"/>
</dbReference>
<dbReference type="InterPro" id="IPR006315">
    <property type="entry name" value="OM_autotransptr_brl_dom"/>
</dbReference>
<proteinExistence type="predicted"/>
<dbReference type="NCBIfam" id="TIGR01414">
    <property type="entry name" value="autotrans_barl"/>
    <property type="match status" value="1"/>
</dbReference>
<dbReference type="InterPro" id="IPR005546">
    <property type="entry name" value="Autotransporte_beta"/>
</dbReference>
<evidence type="ECO:0000313" key="3">
    <source>
        <dbReference type="Proteomes" id="UP000251135"/>
    </source>
</evidence>
<dbReference type="Pfam" id="PF03797">
    <property type="entry name" value="Autotransporter"/>
    <property type="match status" value="1"/>
</dbReference>
<feature type="domain" description="Autotransporter" evidence="1">
    <location>
        <begin position="1220"/>
        <end position="1501"/>
    </location>
</feature>
<dbReference type="GO" id="GO:0019867">
    <property type="term" value="C:outer membrane"/>
    <property type="evidence" value="ECO:0007669"/>
    <property type="project" value="InterPro"/>
</dbReference>
<evidence type="ECO:0000313" key="2">
    <source>
        <dbReference type="EMBL" id="PUE63916.1"/>
    </source>
</evidence>
<dbReference type="PROSITE" id="PS51208">
    <property type="entry name" value="AUTOTRANSPORTER"/>
    <property type="match status" value="1"/>
</dbReference>
<comment type="caution">
    <text evidence="2">The sequence shown here is derived from an EMBL/GenBank/DDBJ whole genome shotgun (WGS) entry which is preliminary data.</text>
</comment>
<protein>
    <recommendedName>
        <fullName evidence="1">Autotransporter domain-containing protein</fullName>
    </recommendedName>
</protein>
<dbReference type="Proteomes" id="UP000251135">
    <property type="component" value="Unassembled WGS sequence"/>
</dbReference>
<dbReference type="SUPFAM" id="SSF103515">
    <property type="entry name" value="Autotransporter"/>
    <property type="match status" value="1"/>
</dbReference>
<reference evidence="2 3" key="1">
    <citation type="submission" date="2017-02" db="EMBL/GenBank/DDBJ databases">
        <title>Arcobacter caeni sp. nov, a new Arcobacter species isolated from reclaimed water.</title>
        <authorList>
            <person name="Figueras M.J."/>
            <person name="Perez-Cataluna A."/>
            <person name="Salas-Masso N."/>
        </authorList>
    </citation>
    <scope>NUCLEOTIDE SEQUENCE [LARGE SCALE GENOMIC DNA]</scope>
    <source>
        <strain evidence="2 3">RW17-10</strain>
    </source>
</reference>
<sequence length="1501" mass="156084">MNSFRVMNTRFRILKGGKIGLSFSIALIGGLMMLSSTKAYSQTYFDGVTDTIYSSGDISVTAKSDTGISSVNYSSIQPSTDIIFQPERVVSSYKGVMDYEVTGTSPNQSINLAGSNGTNNGSFNSIANGNYTYTGDDGYGHLVPITATNYDRAYYDVFTPSKIFTITLDSGAEAKNISKNNSVYYSVDSTNGYITNNDSYTANLIFSGSNTIWGNTDIENGNIQLNGNIIFKGTVKAGSLDVNAGITNFEDNLTATTTTITTGIANFNTLRGTTNSNIVFSGAGTANLYGNLTGSISGAGTLTTTGATNQTITGAVGNIGNLNVSNIGFTTTVAGNVNAANTKIDSTLIMTDGSNVTSTITGTGTLTLAGNSTVTGTVGNSTTSLGSINANGASDKTVIFKNDVYAINTNIGAGTVDIKGNLTGSISGAGTLTTTGATNQTITGAVGNIGNLNVSNTGFTTTVAGNVNAANTKIDSTLIMTDGSNVTSTITGTGNLTLDGNSTVTGTVGNSTTSLGSINANGASDKTVIFKNDVYAINTNIGAGTVDFNTASGTTNTNIIFTDKGIANLNNGLTGNIDFSGKDATINVSNGKGILGSVQTLALNNTGILNFQGDGTITGNIGSSITSGIKELNINTNNEQNTPDGVVAGVVGLARELYTDVVNLKNNATLTLLDNTNMLNSGLGSDKIFITTNVTNTGTLNFKGTSNITGEVGQSDKVLYTINAGVTGETVTFNDMVYATTLKYSDDGKVVLNGDNSSNASSEGMIGTVDFDNKAGTLAIGDDVNLTVGAAGTQFINGNDAILEFAGSSIITGILGGNTAGNSTFKEIHAGADGKTVTFKNNVYVKESTLHVSGKGTVNFQGNLIGSLIYDDDGVANVSDGKNIVVSSSVLVAVTTATTDTGSLNFLGTTTLYTDIGTSTKRLKNVTFGSAGSASNSYTQNLDKNIYAQNTYIGNGTNQTILEMNDDITFGGSLTVRANSALDVSTHDITVTNNLTLAANSLTRFKIYTDDITASGSSVGAPSGSITTDTLTIDDNAIIKVNYIGTLYGAGSYNLIFANGIIGTYYGTEANGKVSDNSIIDSIIKVDGNNLILFADRTGGGKYGVEDLYIEKSGIGEHYSNGASQALAGYAYDTLVREGALGNIVTRIEELDGGLYLSSEKKAQMVEIQKLLAPVANNSSIQSSLTASTLVSSTIKDRMSDMRFSSSTDFIPYSGYSSGTYTLNNSLWIKAMGSKATQSKVQDYDGYNSTTLGFVAGMDRTLRSGSTIGLALAHANTKINQTDFRSGDSADTQSIQFSTYGSMDFDDTYVDGILSYARHDTDSTRTANSGKLSSSSTADQISAKVEVGHRVYFEDVATLTPFVSVEYGNLNQKGYTEKGTAYQNDALKVDSVKVNKGTLGAGAKLSTNLNIGDTVIVPEFKLAAYNAFGDTKADIKAQYVGGGNQFVTPTQDLNKTMFNAGLGVKTTLSESTSLMIGVDYDRSKDGNFQGYSGNVSFRLNF</sequence>
<organism evidence="2 3">
    <name type="scientific">Arcobacter caeni</name>
    <dbReference type="NCBI Taxonomy" id="1912877"/>
    <lineage>
        <taxon>Bacteria</taxon>
        <taxon>Pseudomonadati</taxon>
        <taxon>Campylobacterota</taxon>
        <taxon>Epsilonproteobacteria</taxon>
        <taxon>Campylobacterales</taxon>
        <taxon>Arcobacteraceae</taxon>
        <taxon>Arcobacter</taxon>
    </lineage>
</organism>
<name>A0A363CXU0_9BACT</name>
<dbReference type="InterPro" id="IPR036709">
    <property type="entry name" value="Autotransporte_beta_dom_sf"/>
</dbReference>
<dbReference type="EMBL" id="MUXE01000012">
    <property type="protein sequence ID" value="PUE63916.1"/>
    <property type="molecule type" value="Genomic_DNA"/>
</dbReference>
<dbReference type="SMART" id="SM00869">
    <property type="entry name" value="Autotransporter"/>
    <property type="match status" value="1"/>
</dbReference>
<accession>A0A363CXU0</accession>
<gene>
    <name evidence="2" type="ORF">B0174_08670</name>
</gene>
<keyword evidence="3" id="KW-1185">Reference proteome</keyword>